<evidence type="ECO:0000313" key="4">
    <source>
        <dbReference type="EMBL" id="CEA03346.1"/>
    </source>
</evidence>
<dbReference type="InterPro" id="IPR009057">
    <property type="entry name" value="Homeodomain-like_sf"/>
</dbReference>
<dbReference type="InterPro" id="IPR023772">
    <property type="entry name" value="DNA-bd_HTH_TetR-type_CS"/>
</dbReference>
<dbReference type="Pfam" id="PF17934">
    <property type="entry name" value="TetR_C_26"/>
    <property type="match status" value="1"/>
</dbReference>
<evidence type="ECO:0000259" key="3">
    <source>
        <dbReference type="PROSITE" id="PS50977"/>
    </source>
</evidence>
<dbReference type="InterPro" id="IPR050624">
    <property type="entry name" value="HTH-type_Tx_Regulator"/>
</dbReference>
<dbReference type="PANTHER" id="PTHR43479:SF8">
    <property type="entry name" value="TRANSCRIPTIONAL REGULATOR, TETR FAMILY"/>
    <property type="match status" value="1"/>
</dbReference>
<dbReference type="GO" id="GO:0003677">
    <property type="term" value="F:DNA binding"/>
    <property type="evidence" value="ECO:0007669"/>
    <property type="project" value="UniProtKB-UniRule"/>
</dbReference>
<dbReference type="InterPro" id="IPR041603">
    <property type="entry name" value="YvdT_C"/>
</dbReference>
<dbReference type="PRINTS" id="PR00455">
    <property type="entry name" value="HTHTETR"/>
</dbReference>
<evidence type="ECO:0000256" key="1">
    <source>
        <dbReference type="ARBA" id="ARBA00023125"/>
    </source>
</evidence>
<reference evidence="4" key="1">
    <citation type="submission" date="2014-07" db="EMBL/GenBank/DDBJ databases">
        <authorList>
            <person name="Urmite Genomes Urmite Genomes"/>
        </authorList>
    </citation>
    <scope>NUCLEOTIDE SEQUENCE</scope>
    <source>
        <strain evidence="4">13S34_air</strain>
    </source>
</reference>
<organism evidence="4">
    <name type="scientific">Metalysinibacillus saudimassiliensis</name>
    <dbReference type="NCBI Taxonomy" id="1461583"/>
    <lineage>
        <taxon>Bacteria</taxon>
        <taxon>Bacillati</taxon>
        <taxon>Bacillota</taxon>
        <taxon>Bacilli</taxon>
        <taxon>Bacillales</taxon>
        <taxon>Caryophanaceae</taxon>
        <taxon>Metalysinibacillus</taxon>
    </lineage>
</organism>
<gene>
    <name evidence="4" type="primary">yvdT</name>
    <name evidence="4" type="ORF">BN1050_01537</name>
</gene>
<evidence type="ECO:0000256" key="2">
    <source>
        <dbReference type="PROSITE-ProRule" id="PRU00335"/>
    </source>
</evidence>
<dbReference type="InterPro" id="IPR036271">
    <property type="entry name" value="Tet_transcr_reg_TetR-rel_C_sf"/>
</dbReference>
<dbReference type="AlphaFoldDB" id="A0A078MF67"/>
<name>A0A078MF67_9BACL</name>
<feature type="domain" description="HTH tetR-type" evidence="3">
    <location>
        <begin position="1"/>
        <end position="61"/>
    </location>
</feature>
<sequence length="189" mass="21450">MDKKQMIVQASIEAFKENGVHKATISDIVKRAGIAQGTFYLYFPSKWSLMPAIAEVMVAKTLDVVNENIDKSAPHKEQLQHIIHSIFEVARTYHDIQALIYAGLAATEHLKEWETVYAPIYEWLQQWLVEAQEAGFVRQGVKPEAVSKLMIGLIESAAEQIYLYDSDAEAHAEAQQHEVYELLQHALKN</sequence>
<dbReference type="Pfam" id="PF00440">
    <property type="entry name" value="TetR_N"/>
    <property type="match status" value="1"/>
</dbReference>
<dbReference type="PROSITE" id="PS01081">
    <property type="entry name" value="HTH_TETR_1"/>
    <property type="match status" value="1"/>
</dbReference>
<dbReference type="PATRIC" id="fig|1461583.4.peg.1477"/>
<dbReference type="EMBL" id="LN483075">
    <property type="protein sequence ID" value="CEA03346.1"/>
    <property type="molecule type" value="Genomic_DNA"/>
</dbReference>
<dbReference type="SUPFAM" id="SSF48498">
    <property type="entry name" value="Tetracyclin repressor-like, C-terminal domain"/>
    <property type="match status" value="1"/>
</dbReference>
<dbReference type="HOGENOM" id="CLU_069356_12_2_9"/>
<dbReference type="Gene3D" id="1.10.357.10">
    <property type="entry name" value="Tetracycline Repressor, domain 2"/>
    <property type="match status" value="1"/>
</dbReference>
<protein>
    <submittedName>
        <fullName evidence="4">Putative HTH-type transcriptional regulator YvdT</fullName>
    </submittedName>
</protein>
<dbReference type="PANTHER" id="PTHR43479">
    <property type="entry name" value="ACREF/ENVCD OPERON REPRESSOR-RELATED"/>
    <property type="match status" value="1"/>
</dbReference>
<feature type="DNA-binding region" description="H-T-H motif" evidence="2">
    <location>
        <begin position="24"/>
        <end position="43"/>
    </location>
</feature>
<dbReference type="PROSITE" id="PS50977">
    <property type="entry name" value="HTH_TETR_2"/>
    <property type="match status" value="1"/>
</dbReference>
<dbReference type="SUPFAM" id="SSF46689">
    <property type="entry name" value="Homeodomain-like"/>
    <property type="match status" value="1"/>
</dbReference>
<keyword evidence="1 2" id="KW-0238">DNA-binding</keyword>
<proteinExistence type="predicted"/>
<dbReference type="InterPro" id="IPR001647">
    <property type="entry name" value="HTH_TetR"/>
</dbReference>
<accession>A0A078MF67</accession>